<evidence type="ECO:0000313" key="2">
    <source>
        <dbReference type="EMBL" id="BCO27208.1"/>
    </source>
</evidence>
<evidence type="ECO:0000256" key="1">
    <source>
        <dbReference type="SAM" id="MobiDB-lite"/>
    </source>
</evidence>
<dbReference type="EMBL" id="AP024238">
    <property type="protein sequence ID" value="BCO27208.1"/>
    <property type="molecule type" value="Genomic_DNA"/>
</dbReference>
<name>A0ABM7MLU9_9BURK</name>
<evidence type="ECO:0000313" key="3">
    <source>
        <dbReference type="Proteomes" id="UP000824366"/>
    </source>
</evidence>
<proteinExistence type="predicted"/>
<feature type="region of interest" description="Disordered" evidence="1">
    <location>
        <begin position="1"/>
        <end position="20"/>
    </location>
</feature>
<sequence length="69" mass="7322">MQTHPAAQCQAMPSPASQPASLWRSASLGGFLDPNVFAYPGEFGPDQEDLRGSEMGVCPPPNNLYEIGS</sequence>
<accession>A0ABM7MLU9</accession>
<dbReference type="Proteomes" id="UP000824366">
    <property type="component" value="Chromosome"/>
</dbReference>
<reference evidence="2 3" key="1">
    <citation type="journal article" date="2021" name="Microbiol. Spectr.">
        <title>A Single Bacterium Capable of Oxidation and Reduction of Iron at Circumneutral pH.</title>
        <authorList>
            <person name="Kato S."/>
            <person name="Ohkuma M."/>
        </authorList>
    </citation>
    <scope>NUCLEOTIDE SEQUENCE [LARGE SCALE GENOMIC DNA]</scope>
    <source>
        <strain evidence="2 3">MIZ03</strain>
    </source>
</reference>
<gene>
    <name evidence="2" type="ORF">MIZ03_2096</name>
</gene>
<keyword evidence="3" id="KW-1185">Reference proteome</keyword>
<protein>
    <submittedName>
        <fullName evidence="2">Uncharacterized protein</fullName>
    </submittedName>
</protein>
<organism evidence="2 3">
    <name type="scientific">Rhodoferax lithotrophicus</name>
    <dbReference type="NCBI Taxonomy" id="2798804"/>
    <lineage>
        <taxon>Bacteria</taxon>
        <taxon>Pseudomonadati</taxon>
        <taxon>Pseudomonadota</taxon>
        <taxon>Betaproteobacteria</taxon>
        <taxon>Burkholderiales</taxon>
        <taxon>Comamonadaceae</taxon>
        <taxon>Rhodoferax</taxon>
    </lineage>
</organism>